<evidence type="ECO:0000313" key="2">
    <source>
        <dbReference type="Proteomes" id="UP000694888"/>
    </source>
</evidence>
<dbReference type="Gene3D" id="3.40.50.300">
    <property type="entry name" value="P-loop containing nucleotide triphosphate hydrolases"/>
    <property type="match status" value="1"/>
</dbReference>
<accession>A0ABM0JP31</accession>
<feature type="region of interest" description="Disordered" evidence="1">
    <location>
        <begin position="186"/>
        <end position="210"/>
    </location>
</feature>
<dbReference type="RefSeq" id="XP_005098206.2">
    <property type="nucleotide sequence ID" value="XM_005098149.3"/>
</dbReference>
<dbReference type="GeneID" id="101850717"/>
<dbReference type="Proteomes" id="UP000694888">
    <property type="component" value="Unplaced"/>
</dbReference>
<sequence length="418" mass="47444">MGCGGYSKINKPDVNGAVYRKITKEEVLVEMGRKVRVLDSGPTIIFVYGGPGSKKGRLVSELVEVFDFTFVNVEKIMLQKVAGEAYSIEEKDENHDRKESVQELKKMLEDDPTSISLSWILHEVTAQVDRNPQGRYLVDMMPNLKYLIRTATFSQDCSSSMEQFEQKYPISFAVYFSLNMGSKSKTQKKVEEEVKEETEEDKAGFQSDEVDLSRTKRRQSMFENSVRSLLDYFQGSDRLMHVDVSSKNADAISSRTCEVLSRLSLQNLKLVNTVLIFVFDAKSVDPDLLQENDIEFIRLERPGTRLSVASLEDAIRLFVNQLNHKEHKTFVVDLSSTNITKHTEVEVSKSAIVFVNEANIERYFDIPGCQGLFKAVSSLENAVCVFPMDTNPNLCKKIAVTFNNEFSNPREKADKDIL</sequence>
<organism evidence="2 3">
    <name type="scientific">Aplysia californica</name>
    <name type="common">California sea hare</name>
    <dbReference type="NCBI Taxonomy" id="6500"/>
    <lineage>
        <taxon>Eukaryota</taxon>
        <taxon>Metazoa</taxon>
        <taxon>Spiralia</taxon>
        <taxon>Lophotrochozoa</taxon>
        <taxon>Mollusca</taxon>
        <taxon>Gastropoda</taxon>
        <taxon>Heterobranchia</taxon>
        <taxon>Euthyneura</taxon>
        <taxon>Tectipleura</taxon>
        <taxon>Aplysiida</taxon>
        <taxon>Aplysioidea</taxon>
        <taxon>Aplysiidae</taxon>
        <taxon>Aplysia</taxon>
    </lineage>
</organism>
<evidence type="ECO:0000313" key="3">
    <source>
        <dbReference type="RefSeq" id="XP_005098206.2"/>
    </source>
</evidence>
<proteinExistence type="predicted"/>
<evidence type="ECO:0000256" key="1">
    <source>
        <dbReference type="SAM" id="MobiDB-lite"/>
    </source>
</evidence>
<protein>
    <submittedName>
        <fullName evidence="3">Uncharacterized protein LOC101850717</fullName>
    </submittedName>
</protein>
<gene>
    <name evidence="3" type="primary">LOC101850717</name>
</gene>
<keyword evidence="2" id="KW-1185">Reference proteome</keyword>
<dbReference type="InterPro" id="IPR027417">
    <property type="entry name" value="P-loop_NTPase"/>
</dbReference>
<name>A0ABM0JP31_APLCA</name>
<reference evidence="3" key="1">
    <citation type="submission" date="2025-08" db="UniProtKB">
        <authorList>
            <consortium name="RefSeq"/>
        </authorList>
    </citation>
    <scope>IDENTIFICATION</scope>
</reference>